<dbReference type="FunFam" id="1.10.287.130:FF:000001">
    <property type="entry name" value="Two-component sensor histidine kinase"/>
    <property type="match status" value="1"/>
</dbReference>
<evidence type="ECO:0000256" key="4">
    <source>
        <dbReference type="ARBA" id="ARBA00022475"/>
    </source>
</evidence>
<organism evidence="16 17">
    <name type="scientific">Paenibacillus hemerocallicola</name>
    <dbReference type="NCBI Taxonomy" id="1172614"/>
    <lineage>
        <taxon>Bacteria</taxon>
        <taxon>Bacillati</taxon>
        <taxon>Bacillota</taxon>
        <taxon>Bacilli</taxon>
        <taxon>Bacillales</taxon>
        <taxon>Paenibacillaceae</taxon>
        <taxon>Paenibacillus</taxon>
    </lineage>
</organism>
<dbReference type="SUPFAM" id="SSF47384">
    <property type="entry name" value="Homodimeric domain of signal transducing histidine kinase"/>
    <property type="match status" value="1"/>
</dbReference>
<comment type="caution">
    <text evidence="16">The sequence shown here is derived from an EMBL/GenBank/DDBJ whole genome shotgun (WGS) entry which is preliminary data.</text>
</comment>
<feature type="coiled-coil region" evidence="12">
    <location>
        <begin position="333"/>
        <end position="367"/>
    </location>
</feature>
<evidence type="ECO:0000256" key="3">
    <source>
        <dbReference type="ARBA" id="ARBA00012438"/>
    </source>
</evidence>
<evidence type="ECO:0000313" key="16">
    <source>
        <dbReference type="EMBL" id="TNJ67081.1"/>
    </source>
</evidence>
<dbReference type="AlphaFoldDB" id="A0A5C4TDJ6"/>
<dbReference type="CDD" id="cd06225">
    <property type="entry name" value="HAMP"/>
    <property type="match status" value="1"/>
</dbReference>
<dbReference type="Pfam" id="PF00512">
    <property type="entry name" value="HisKA"/>
    <property type="match status" value="1"/>
</dbReference>
<dbReference type="SUPFAM" id="SSF158472">
    <property type="entry name" value="HAMP domain-like"/>
    <property type="match status" value="1"/>
</dbReference>
<dbReference type="Proteomes" id="UP000307943">
    <property type="component" value="Unassembled WGS sequence"/>
</dbReference>
<dbReference type="EC" id="2.7.13.3" evidence="3"/>
<dbReference type="SUPFAM" id="SSF55874">
    <property type="entry name" value="ATPase domain of HSP90 chaperone/DNA topoisomerase II/histidine kinase"/>
    <property type="match status" value="1"/>
</dbReference>
<evidence type="ECO:0000256" key="13">
    <source>
        <dbReference type="SAM" id="Phobius"/>
    </source>
</evidence>
<dbReference type="PANTHER" id="PTHR45453:SF3">
    <property type="entry name" value="HISTIDINE KINASE"/>
    <property type="match status" value="1"/>
</dbReference>
<dbReference type="GO" id="GO:0000155">
    <property type="term" value="F:phosphorelay sensor kinase activity"/>
    <property type="evidence" value="ECO:0007669"/>
    <property type="project" value="InterPro"/>
</dbReference>
<dbReference type="InterPro" id="IPR005467">
    <property type="entry name" value="His_kinase_dom"/>
</dbReference>
<sequence length="584" mass="66738">MKRRGIIVKLFAITASFFIALYAIVLVCQLLFFERFYEHHKLSALEKKLKSFAEQYEQTKEDDSRISREIALFINRNKSQMAVLTPQGKILHDNPFRIVIREADGHEVKISLSPFAAAQGRDLQAAKLKRGDRIEVEGFFEDEAARDWLYPVLIKKAGAKEIRGPEGIETPFPKIRVSGDITELLLPGIKQWNMRQGMLSLALEEWFPLKEVHAAELQKGHLVKQEWTDSWSGVRSYIAIQPVLRDGRVTELVFAYTSLQQINEAYDALQLFYVYIGIGGFALIVLLSLVFSRIVSKPILSLNSVALRMAKLDFAAKSPMRRNDEIGSLSDSLNSLSETLGITLKELQQANDQLREDMENKRQIERMQKEFVSNVSHELKTPLSIVRGFAEGLKDGVGESKRERYTEVILDETEKMEELVKDLLELTKLESKTIKLKKTSFSISELMEDIVDKLSHHLSIKELKVVIVPANEQEVHADSVKIEQVLFNIMMNAIRHAVPGSEITVRIDKERDRVRVAIENEGEPIPEDQIEHVWERFYRTERSRNRKTGGTGLGLAIVKLILELHESRYGVMNTGRGVSFYFDL</sequence>
<dbReference type="Gene3D" id="6.10.340.10">
    <property type="match status" value="1"/>
</dbReference>
<evidence type="ECO:0000259" key="15">
    <source>
        <dbReference type="PROSITE" id="PS50885"/>
    </source>
</evidence>
<keyword evidence="11 13" id="KW-0472">Membrane</keyword>
<dbReference type="InterPro" id="IPR036097">
    <property type="entry name" value="HisK_dim/P_sf"/>
</dbReference>
<dbReference type="Pfam" id="PF02518">
    <property type="entry name" value="HATPase_c"/>
    <property type="match status" value="1"/>
</dbReference>
<evidence type="ECO:0000256" key="10">
    <source>
        <dbReference type="ARBA" id="ARBA00023012"/>
    </source>
</evidence>
<dbReference type="GO" id="GO:0016036">
    <property type="term" value="P:cellular response to phosphate starvation"/>
    <property type="evidence" value="ECO:0007669"/>
    <property type="project" value="TreeGrafter"/>
</dbReference>
<keyword evidence="13" id="KW-1133">Transmembrane helix</keyword>
<dbReference type="GO" id="GO:0005524">
    <property type="term" value="F:ATP binding"/>
    <property type="evidence" value="ECO:0007669"/>
    <property type="project" value="UniProtKB-KW"/>
</dbReference>
<evidence type="ECO:0000259" key="14">
    <source>
        <dbReference type="PROSITE" id="PS50109"/>
    </source>
</evidence>
<evidence type="ECO:0000256" key="11">
    <source>
        <dbReference type="ARBA" id="ARBA00023136"/>
    </source>
</evidence>
<keyword evidence="13" id="KW-0812">Transmembrane</keyword>
<keyword evidence="10" id="KW-0902">Two-component regulatory system</keyword>
<dbReference type="FunFam" id="3.30.565.10:FF:000006">
    <property type="entry name" value="Sensor histidine kinase WalK"/>
    <property type="match status" value="1"/>
</dbReference>
<dbReference type="InterPro" id="IPR004358">
    <property type="entry name" value="Sig_transdc_His_kin-like_C"/>
</dbReference>
<comment type="catalytic activity">
    <reaction evidence="1">
        <text>ATP + protein L-histidine = ADP + protein N-phospho-L-histidine.</text>
        <dbReference type="EC" id="2.7.13.3"/>
    </reaction>
</comment>
<keyword evidence="5" id="KW-0597">Phosphoprotein</keyword>
<evidence type="ECO:0000256" key="7">
    <source>
        <dbReference type="ARBA" id="ARBA00022741"/>
    </source>
</evidence>
<proteinExistence type="predicted"/>
<dbReference type="SMART" id="SM00387">
    <property type="entry name" value="HATPase_c"/>
    <property type="match status" value="1"/>
</dbReference>
<evidence type="ECO:0000256" key="8">
    <source>
        <dbReference type="ARBA" id="ARBA00022777"/>
    </source>
</evidence>
<dbReference type="InterPro" id="IPR050351">
    <property type="entry name" value="BphY/WalK/GraS-like"/>
</dbReference>
<keyword evidence="9" id="KW-0067">ATP-binding</keyword>
<dbReference type="CDD" id="cd00082">
    <property type="entry name" value="HisKA"/>
    <property type="match status" value="1"/>
</dbReference>
<protein>
    <recommendedName>
        <fullName evidence="3">histidine kinase</fullName>
        <ecNumber evidence="3">2.7.13.3</ecNumber>
    </recommendedName>
</protein>
<accession>A0A5C4TDJ6</accession>
<dbReference type="GO" id="GO:0004721">
    <property type="term" value="F:phosphoprotein phosphatase activity"/>
    <property type="evidence" value="ECO:0007669"/>
    <property type="project" value="TreeGrafter"/>
</dbReference>
<dbReference type="InterPro" id="IPR036890">
    <property type="entry name" value="HATPase_C_sf"/>
</dbReference>
<evidence type="ECO:0000256" key="5">
    <source>
        <dbReference type="ARBA" id="ARBA00022553"/>
    </source>
</evidence>
<gene>
    <name evidence="16" type="ORF">FE784_05895</name>
</gene>
<evidence type="ECO:0000256" key="2">
    <source>
        <dbReference type="ARBA" id="ARBA00004651"/>
    </source>
</evidence>
<feature type="domain" description="Histidine kinase" evidence="14">
    <location>
        <begin position="374"/>
        <end position="584"/>
    </location>
</feature>
<dbReference type="InterPro" id="IPR003594">
    <property type="entry name" value="HATPase_dom"/>
</dbReference>
<dbReference type="Pfam" id="PF00672">
    <property type="entry name" value="HAMP"/>
    <property type="match status" value="1"/>
</dbReference>
<feature type="transmembrane region" description="Helical" evidence="13">
    <location>
        <begin position="271"/>
        <end position="291"/>
    </location>
</feature>
<keyword evidence="7" id="KW-0547">Nucleotide-binding</keyword>
<name>A0A5C4TDJ6_9BACL</name>
<dbReference type="RefSeq" id="WP_139601216.1">
    <property type="nucleotide sequence ID" value="NZ_VDCQ01000006.1"/>
</dbReference>
<evidence type="ECO:0000256" key="6">
    <source>
        <dbReference type="ARBA" id="ARBA00022679"/>
    </source>
</evidence>
<dbReference type="SMART" id="SM00388">
    <property type="entry name" value="HisKA"/>
    <property type="match status" value="1"/>
</dbReference>
<keyword evidence="17" id="KW-1185">Reference proteome</keyword>
<feature type="transmembrane region" description="Helical" evidence="13">
    <location>
        <begin position="6"/>
        <end position="33"/>
    </location>
</feature>
<keyword evidence="12" id="KW-0175">Coiled coil</keyword>
<dbReference type="PROSITE" id="PS50109">
    <property type="entry name" value="HIS_KIN"/>
    <property type="match status" value="1"/>
</dbReference>
<evidence type="ECO:0000256" key="1">
    <source>
        <dbReference type="ARBA" id="ARBA00000085"/>
    </source>
</evidence>
<dbReference type="PRINTS" id="PR00344">
    <property type="entry name" value="BCTRLSENSOR"/>
</dbReference>
<dbReference type="EMBL" id="VDCQ01000006">
    <property type="protein sequence ID" value="TNJ67081.1"/>
    <property type="molecule type" value="Genomic_DNA"/>
</dbReference>
<dbReference type="InterPro" id="IPR003660">
    <property type="entry name" value="HAMP_dom"/>
</dbReference>
<dbReference type="SMART" id="SM00304">
    <property type="entry name" value="HAMP"/>
    <property type="match status" value="1"/>
</dbReference>
<dbReference type="PANTHER" id="PTHR45453">
    <property type="entry name" value="PHOSPHATE REGULON SENSOR PROTEIN PHOR"/>
    <property type="match status" value="1"/>
</dbReference>
<reference evidence="16 17" key="1">
    <citation type="submission" date="2019-05" db="EMBL/GenBank/DDBJ databases">
        <title>We sequenced the genome of Paenibacillus hemerocallicola KCTC 33185 for further insight into its adaptation and study the phylogeny of Paenibacillus.</title>
        <authorList>
            <person name="Narsing Rao M.P."/>
        </authorList>
    </citation>
    <scope>NUCLEOTIDE SEQUENCE [LARGE SCALE GENOMIC DNA]</scope>
    <source>
        <strain evidence="16 17">KCTC 33185</strain>
    </source>
</reference>
<dbReference type="GO" id="GO:0005886">
    <property type="term" value="C:plasma membrane"/>
    <property type="evidence" value="ECO:0007669"/>
    <property type="project" value="UniProtKB-SubCell"/>
</dbReference>
<dbReference type="OrthoDB" id="9762826at2"/>
<evidence type="ECO:0000256" key="12">
    <source>
        <dbReference type="SAM" id="Coils"/>
    </source>
</evidence>
<keyword evidence="4" id="KW-1003">Cell membrane</keyword>
<keyword evidence="8" id="KW-0418">Kinase</keyword>
<dbReference type="Gene3D" id="3.30.565.10">
    <property type="entry name" value="Histidine kinase-like ATPase, C-terminal domain"/>
    <property type="match status" value="1"/>
</dbReference>
<dbReference type="InterPro" id="IPR003661">
    <property type="entry name" value="HisK_dim/P_dom"/>
</dbReference>
<evidence type="ECO:0000313" key="17">
    <source>
        <dbReference type="Proteomes" id="UP000307943"/>
    </source>
</evidence>
<evidence type="ECO:0000256" key="9">
    <source>
        <dbReference type="ARBA" id="ARBA00022840"/>
    </source>
</evidence>
<keyword evidence="6" id="KW-0808">Transferase</keyword>
<dbReference type="Gene3D" id="1.10.287.130">
    <property type="match status" value="1"/>
</dbReference>
<comment type="subcellular location">
    <subcellularLocation>
        <location evidence="2">Cell membrane</location>
        <topology evidence="2">Multi-pass membrane protein</topology>
    </subcellularLocation>
</comment>
<feature type="domain" description="HAMP" evidence="15">
    <location>
        <begin position="293"/>
        <end position="345"/>
    </location>
</feature>
<dbReference type="PROSITE" id="PS50885">
    <property type="entry name" value="HAMP"/>
    <property type="match status" value="1"/>
</dbReference>